<reference evidence="2 3" key="1">
    <citation type="submission" date="2024-01" db="EMBL/GenBank/DDBJ databases">
        <title>The complete chloroplast genome sequence of Lithospermum erythrorhizon: insights into the phylogenetic relationship among Boraginaceae species and the maternal lineages of purple gromwells.</title>
        <authorList>
            <person name="Okada T."/>
            <person name="Watanabe K."/>
        </authorList>
    </citation>
    <scope>NUCLEOTIDE SEQUENCE [LARGE SCALE GENOMIC DNA]</scope>
</reference>
<evidence type="ECO:0008006" key="4">
    <source>
        <dbReference type="Google" id="ProtNLM"/>
    </source>
</evidence>
<evidence type="ECO:0000313" key="3">
    <source>
        <dbReference type="Proteomes" id="UP001454036"/>
    </source>
</evidence>
<name>A0AAV3QRN7_LITER</name>
<evidence type="ECO:0000313" key="2">
    <source>
        <dbReference type="EMBL" id="GAA0165288.1"/>
    </source>
</evidence>
<sequence>MMNSSTEILDEILKKRKKGISNSGIGFTTREEKKKGHVTTRWVASNSQQEKRFPNLTRKAMPKGFEDSANRDHVYKLKKAFYGLKQAPRAWRIAKGIEEMSTEGVDFNSEENEARWNSICVRNILPERHLSKATMKNQTHGCY</sequence>
<dbReference type="AlphaFoldDB" id="A0AAV3QRN7"/>
<proteinExistence type="predicted"/>
<dbReference type="Proteomes" id="UP001454036">
    <property type="component" value="Unassembled WGS sequence"/>
</dbReference>
<gene>
    <name evidence="2" type="ORF">LIER_20731</name>
</gene>
<comment type="caution">
    <text evidence="2">The sequence shown here is derived from an EMBL/GenBank/DDBJ whole genome shotgun (WGS) entry which is preliminary data.</text>
</comment>
<feature type="region of interest" description="Disordered" evidence="1">
    <location>
        <begin position="24"/>
        <end position="65"/>
    </location>
</feature>
<organism evidence="2 3">
    <name type="scientific">Lithospermum erythrorhizon</name>
    <name type="common">Purple gromwell</name>
    <name type="synonym">Lithospermum officinale var. erythrorhizon</name>
    <dbReference type="NCBI Taxonomy" id="34254"/>
    <lineage>
        <taxon>Eukaryota</taxon>
        <taxon>Viridiplantae</taxon>
        <taxon>Streptophyta</taxon>
        <taxon>Embryophyta</taxon>
        <taxon>Tracheophyta</taxon>
        <taxon>Spermatophyta</taxon>
        <taxon>Magnoliopsida</taxon>
        <taxon>eudicotyledons</taxon>
        <taxon>Gunneridae</taxon>
        <taxon>Pentapetalae</taxon>
        <taxon>asterids</taxon>
        <taxon>lamiids</taxon>
        <taxon>Boraginales</taxon>
        <taxon>Boraginaceae</taxon>
        <taxon>Boraginoideae</taxon>
        <taxon>Lithospermeae</taxon>
        <taxon>Lithospermum</taxon>
    </lineage>
</organism>
<dbReference type="EMBL" id="BAABME010005327">
    <property type="protein sequence ID" value="GAA0165288.1"/>
    <property type="molecule type" value="Genomic_DNA"/>
</dbReference>
<keyword evidence="3" id="KW-1185">Reference proteome</keyword>
<accession>A0AAV3QRN7</accession>
<evidence type="ECO:0000256" key="1">
    <source>
        <dbReference type="SAM" id="MobiDB-lite"/>
    </source>
</evidence>
<protein>
    <recommendedName>
        <fullName evidence="4">Reverse transcriptase</fullName>
    </recommendedName>
</protein>